<sequence length="62" mass="7405">MTHLILLGVGAALVLMTPVILKQNGQRKRRQERLARRERNRELDREWQAFVKRGRKRPDERG</sequence>
<organism evidence="1 2">
    <name type="scientific">Sphingomonas yantingensis</name>
    <dbReference type="NCBI Taxonomy" id="1241761"/>
    <lineage>
        <taxon>Bacteria</taxon>
        <taxon>Pseudomonadati</taxon>
        <taxon>Pseudomonadota</taxon>
        <taxon>Alphaproteobacteria</taxon>
        <taxon>Sphingomonadales</taxon>
        <taxon>Sphingomonadaceae</taxon>
        <taxon>Sphingomonas</taxon>
    </lineage>
</organism>
<keyword evidence="2" id="KW-1185">Reference proteome</keyword>
<reference evidence="1 2" key="1">
    <citation type="submission" date="2020-08" db="EMBL/GenBank/DDBJ databases">
        <title>Genomic Encyclopedia of Type Strains, Phase IV (KMG-IV): sequencing the most valuable type-strain genomes for metagenomic binning, comparative biology and taxonomic classification.</title>
        <authorList>
            <person name="Goeker M."/>
        </authorList>
    </citation>
    <scope>NUCLEOTIDE SEQUENCE [LARGE SCALE GENOMIC DNA]</scope>
    <source>
        <strain evidence="1 2">DSM 27244</strain>
    </source>
</reference>
<dbReference type="AlphaFoldDB" id="A0A7W9AS90"/>
<dbReference type="RefSeq" id="WP_184029889.1">
    <property type="nucleotide sequence ID" value="NZ_JACIJJ010000004.1"/>
</dbReference>
<protein>
    <submittedName>
        <fullName evidence="1">Uncharacterized protein</fullName>
    </submittedName>
</protein>
<dbReference type="EMBL" id="JACIJJ010000004">
    <property type="protein sequence ID" value="MBB5699623.1"/>
    <property type="molecule type" value="Genomic_DNA"/>
</dbReference>
<evidence type="ECO:0000313" key="1">
    <source>
        <dbReference type="EMBL" id="MBB5699623.1"/>
    </source>
</evidence>
<gene>
    <name evidence="1" type="ORF">FHR19_002989</name>
</gene>
<name>A0A7W9AS90_9SPHN</name>
<comment type="caution">
    <text evidence="1">The sequence shown here is derived from an EMBL/GenBank/DDBJ whole genome shotgun (WGS) entry which is preliminary data.</text>
</comment>
<proteinExistence type="predicted"/>
<evidence type="ECO:0000313" key="2">
    <source>
        <dbReference type="Proteomes" id="UP000557739"/>
    </source>
</evidence>
<accession>A0A7W9AS90</accession>
<dbReference type="Proteomes" id="UP000557739">
    <property type="component" value="Unassembled WGS sequence"/>
</dbReference>